<organism evidence="3 4">
    <name type="scientific">Sorghum bicolor</name>
    <name type="common">Sorghum</name>
    <name type="synonym">Sorghum vulgare</name>
    <dbReference type="NCBI Taxonomy" id="4558"/>
    <lineage>
        <taxon>Eukaryota</taxon>
        <taxon>Viridiplantae</taxon>
        <taxon>Streptophyta</taxon>
        <taxon>Embryophyta</taxon>
        <taxon>Tracheophyta</taxon>
        <taxon>Spermatophyta</taxon>
        <taxon>Magnoliopsida</taxon>
        <taxon>Liliopsida</taxon>
        <taxon>Poales</taxon>
        <taxon>Poaceae</taxon>
        <taxon>PACMAD clade</taxon>
        <taxon>Panicoideae</taxon>
        <taxon>Andropogonodae</taxon>
        <taxon>Andropogoneae</taxon>
        <taxon>Sorghinae</taxon>
        <taxon>Sorghum</taxon>
    </lineage>
</organism>
<evidence type="ECO:0000256" key="2">
    <source>
        <dbReference type="SAM" id="SignalP"/>
    </source>
</evidence>
<evidence type="ECO:0000313" key="3">
    <source>
        <dbReference type="EMBL" id="KAG0547120.1"/>
    </source>
</evidence>
<dbReference type="OrthoDB" id="3360032at2759"/>
<accession>A0A921UXK5</accession>
<reference evidence="3" key="2">
    <citation type="submission" date="2020-10" db="EMBL/GenBank/DDBJ databases">
        <authorList>
            <person name="Cooper E.A."/>
            <person name="Brenton Z.W."/>
            <person name="Flinn B.S."/>
            <person name="Jenkins J."/>
            <person name="Shu S."/>
            <person name="Flowers D."/>
            <person name="Luo F."/>
            <person name="Wang Y."/>
            <person name="Xia P."/>
            <person name="Barry K."/>
            <person name="Daum C."/>
            <person name="Lipzen A."/>
            <person name="Yoshinaga Y."/>
            <person name="Schmutz J."/>
            <person name="Saski C."/>
            <person name="Vermerris W."/>
            <person name="Kresovich S."/>
        </authorList>
    </citation>
    <scope>NUCLEOTIDE SEQUENCE</scope>
</reference>
<feature type="transmembrane region" description="Helical" evidence="1">
    <location>
        <begin position="160"/>
        <end position="182"/>
    </location>
</feature>
<dbReference type="PANTHER" id="PTHR35465">
    <property type="entry name" value="CAVEOLIN-1 PROTEIN"/>
    <property type="match status" value="1"/>
</dbReference>
<keyword evidence="2" id="KW-0732">Signal</keyword>
<dbReference type="KEGG" id="sbi:8081223"/>
<feature type="chain" id="PRO_5036907023" evidence="2">
    <location>
        <begin position="35"/>
        <end position="204"/>
    </location>
</feature>
<dbReference type="Gramene" id="OQU90804">
    <property type="protein sequence ID" value="OQU90804"/>
    <property type="gene ID" value="SORBI_3001G050400"/>
</dbReference>
<name>A0A921UXK5_SORBI</name>
<keyword evidence="1" id="KW-0472">Membrane</keyword>
<dbReference type="PANTHER" id="PTHR35465:SF1">
    <property type="entry name" value="PHOSPHATIDYLINOSITOL-GLYCAN BIOSYNTHESIS CLASS X PROTEIN"/>
    <property type="match status" value="1"/>
</dbReference>
<feature type="signal peptide" evidence="2">
    <location>
        <begin position="1"/>
        <end position="34"/>
    </location>
</feature>
<proteinExistence type="predicted"/>
<evidence type="ECO:0000313" key="4">
    <source>
        <dbReference type="Proteomes" id="UP000807115"/>
    </source>
</evidence>
<evidence type="ECO:0000256" key="1">
    <source>
        <dbReference type="SAM" id="Phobius"/>
    </source>
</evidence>
<keyword evidence="1" id="KW-0812">Transmembrane</keyword>
<dbReference type="OMA" id="ICTMCDE"/>
<dbReference type="Proteomes" id="UP000807115">
    <property type="component" value="Chromosome 1"/>
</dbReference>
<protein>
    <submittedName>
        <fullName evidence="3">Uncharacterized protein</fullName>
    </submittedName>
</protein>
<gene>
    <name evidence="3" type="ORF">BDA96_01G051700</name>
</gene>
<dbReference type="EMBL" id="CM027680">
    <property type="protein sequence ID" value="KAG0547120.1"/>
    <property type="molecule type" value="Genomic_DNA"/>
</dbReference>
<comment type="caution">
    <text evidence="3">The sequence shown here is derived from an EMBL/GenBank/DDBJ whole genome shotgun (WGS) entry which is preliminary data.</text>
</comment>
<dbReference type="Gramene" id="EER93261">
    <property type="protein sequence ID" value="EER93261"/>
    <property type="gene ID" value="SORBI_3001G050400"/>
</dbReference>
<reference evidence="3" key="1">
    <citation type="journal article" date="2019" name="BMC Genomics">
        <title>A new reference genome for Sorghum bicolor reveals high levels of sequence similarity between sweet and grain genotypes: implications for the genetics of sugar metabolism.</title>
        <authorList>
            <person name="Cooper E.A."/>
            <person name="Brenton Z.W."/>
            <person name="Flinn B.S."/>
            <person name="Jenkins J."/>
            <person name="Shu S."/>
            <person name="Flowers D."/>
            <person name="Luo F."/>
            <person name="Wang Y."/>
            <person name="Xia P."/>
            <person name="Barry K."/>
            <person name="Daum C."/>
            <person name="Lipzen A."/>
            <person name="Yoshinaga Y."/>
            <person name="Schmutz J."/>
            <person name="Saski C."/>
            <person name="Vermerris W."/>
            <person name="Kresovich S."/>
        </authorList>
    </citation>
    <scope>NUCLEOTIDE SEQUENCE</scope>
</reference>
<dbReference type="AlphaFoldDB" id="A0A921UXK5"/>
<keyword evidence="1" id="KW-1133">Transmembrane helix</keyword>
<sequence>MPSPPRPLASLCRRRRLVLLLLLAPALLLLPCMAHSVGDESVKALSVGEELLAETMPLRHGRRVYRIDGLRPSAWYEVKISYPASIPSSFSIQLLDDWSSKNRRLLNTEKIIFKAESSNPVYVLVTVEPEGVVAKPNVTERELALFNIVCDELMLGIPHFAWWVGIAALLCIALAALAPLVLPLHKLLNCEGAESSKANAAKMS</sequence>